<dbReference type="GO" id="GO:0005634">
    <property type="term" value="C:nucleus"/>
    <property type="evidence" value="ECO:0007669"/>
    <property type="project" value="TreeGrafter"/>
</dbReference>
<evidence type="ECO:0000313" key="5">
    <source>
        <dbReference type="Proteomes" id="UP001211907"/>
    </source>
</evidence>
<feature type="compositionally biased region" description="Low complexity" evidence="2">
    <location>
        <begin position="1113"/>
        <end position="1124"/>
    </location>
</feature>
<dbReference type="EMBL" id="JADGJH010000314">
    <property type="protein sequence ID" value="KAJ3131139.1"/>
    <property type="molecule type" value="Genomic_DNA"/>
</dbReference>
<feature type="compositionally biased region" description="Basic and acidic residues" evidence="2">
    <location>
        <begin position="954"/>
        <end position="971"/>
    </location>
</feature>
<feature type="region of interest" description="Disordered" evidence="2">
    <location>
        <begin position="1103"/>
        <end position="1134"/>
    </location>
</feature>
<dbReference type="InterPro" id="IPR000467">
    <property type="entry name" value="G_patch_dom"/>
</dbReference>
<dbReference type="PROSITE" id="PS50174">
    <property type="entry name" value="G_PATCH"/>
    <property type="match status" value="1"/>
</dbReference>
<feature type="compositionally biased region" description="Polar residues" evidence="2">
    <location>
        <begin position="346"/>
        <end position="369"/>
    </location>
</feature>
<organism evidence="4 5">
    <name type="scientific">Physocladia obscura</name>
    <dbReference type="NCBI Taxonomy" id="109957"/>
    <lineage>
        <taxon>Eukaryota</taxon>
        <taxon>Fungi</taxon>
        <taxon>Fungi incertae sedis</taxon>
        <taxon>Chytridiomycota</taxon>
        <taxon>Chytridiomycota incertae sedis</taxon>
        <taxon>Chytridiomycetes</taxon>
        <taxon>Chytridiales</taxon>
        <taxon>Chytriomycetaceae</taxon>
        <taxon>Physocladia</taxon>
    </lineage>
</organism>
<name>A0AAD5XG25_9FUNG</name>
<reference evidence="4" key="1">
    <citation type="submission" date="2020-05" db="EMBL/GenBank/DDBJ databases">
        <title>Phylogenomic resolution of chytrid fungi.</title>
        <authorList>
            <person name="Stajich J.E."/>
            <person name="Amses K."/>
            <person name="Simmons R."/>
            <person name="Seto K."/>
            <person name="Myers J."/>
            <person name="Bonds A."/>
            <person name="Quandt C.A."/>
            <person name="Barry K."/>
            <person name="Liu P."/>
            <person name="Grigoriev I."/>
            <person name="Longcore J.E."/>
            <person name="James T.Y."/>
        </authorList>
    </citation>
    <scope>NUCLEOTIDE SEQUENCE</scope>
    <source>
        <strain evidence="4">JEL0513</strain>
    </source>
</reference>
<feature type="region of interest" description="Disordered" evidence="2">
    <location>
        <begin position="1481"/>
        <end position="1514"/>
    </location>
</feature>
<comment type="caution">
    <text evidence="4">The sequence shown here is derived from an EMBL/GenBank/DDBJ whole genome shotgun (WGS) entry which is preliminary data.</text>
</comment>
<feature type="compositionally biased region" description="Low complexity" evidence="2">
    <location>
        <begin position="748"/>
        <end position="760"/>
    </location>
</feature>
<dbReference type="GO" id="GO:0006397">
    <property type="term" value="P:mRNA processing"/>
    <property type="evidence" value="ECO:0007669"/>
    <property type="project" value="InterPro"/>
</dbReference>
<evidence type="ECO:0000256" key="2">
    <source>
        <dbReference type="SAM" id="MobiDB-lite"/>
    </source>
</evidence>
<proteinExistence type="predicted"/>
<feature type="region of interest" description="Disordered" evidence="2">
    <location>
        <begin position="907"/>
        <end position="1004"/>
    </location>
</feature>
<feature type="coiled-coil region" evidence="1">
    <location>
        <begin position="1748"/>
        <end position="1782"/>
    </location>
</feature>
<dbReference type="PANTHER" id="PTHR13384:SF19">
    <property type="entry name" value="G PATCH DOMAIN-CONTAINING PROTEIN 1"/>
    <property type="match status" value="1"/>
</dbReference>
<dbReference type="PANTHER" id="PTHR13384">
    <property type="entry name" value="G PATCH DOMAIN-CONTAINING PROTEIN 1"/>
    <property type="match status" value="1"/>
</dbReference>
<dbReference type="GO" id="GO:0003723">
    <property type="term" value="F:RNA binding"/>
    <property type="evidence" value="ECO:0007669"/>
    <property type="project" value="TreeGrafter"/>
</dbReference>
<feature type="region of interest" description="Disordered" evidence="2">
    <location>
        <begin position="335"/>
        <end position="369"/>
    </location>
</feature>
<feature type="region of interest" description="Disordered" evidence="2">
    <location>
        <begin position="742"/>
        <end position="762"/>
    </location>
</feature>
<dbReference type="Pfam" id="PF07713">
    <property type="entry name" value="DUF1604"/>
    <property type="match status" value="2"/>
</dbReference>
<feature type="compositionally biased region" description="Acidic residues" evidence="2">
    <location>
        <begin position="912"/>
        <end position="936"/>
    </location>
</feature>
<protein>
    <recommendedName>
        <fullName evidence="3">G-patch domain-containing protein</fullName>
    </recommendedName>
</protein>
<feature type="compositionally biased region" description="Basic residues" evidence="2">
    <location>
        <begin position="972"/>
        <end position="1000"/>
    </location>
</feature>
<feature type="domain" description="G-patch" evidence="3">
    <location>
        <begin position="171"/>
        <end position="191"/>
    </location>
</feature>
<feature type="coiled-coil region" evidence="1">
    <location>
        <begin position="1908"/>
        <end position="1942"/>
    </location>
</feature>
<dbReference type="Pfam" id="PF26093">
    <property type="entry name" value="HTH_TGH"/>
    <property type="match status" value="1"/>
</dbReference>
<dbReference type="Proteomes" id="UP001211907">
    <property type="component" value="Unassembled WGS sequence"/>
</dbReference>
<feature type="compositionally biased region" description="Polar residues" evidence="2">
    <location>
        <begin position="1182"/>
        <end position="1195"/>
    </location>
</feature>
<evidence type="ECO:0000259" key="3">
    <source>
        <dbReference type="PROSITE" id="PS50174"/>
    </source>
</evidence>
<evidence type="ECO:0000313" key="4">
    <source>
        <dbReference type="EMBL" id="KAJ3131139.1"/>
    </source>
</evidence>
<dbReference type="InterPro" id="IPR011666">
    <property type="entry name" value="DUF1604"/>
</dbReference>
<keyword evidence="1" id="KW-0175">Coiled coil</keyword>
<feature type="region of interest" description="Disordered" evidence="2">
    <location>
        <begin position="1261"/>
        <end position="1288"/>
    </location>
</feature>
<keyword evidence="5" id="KW-1185">Reference proteome</keyword>
<feature type="region of interest" description="Disordered" evidence="2">
    <location>
        <begin position="1300"/>
        <end position="1319"/>
    </location>
</feature>
<sequence length="2297" mass="257087">MDDLDDKEFFGTVQPASARDVSARDRNNVLPVHLQEVRDERGRKRLQGAFRGGFSAGYFNTVGSKEGECLGWSLCLCFMLTRRKGWTPQTFQSSRASRADWKAAAVEDFMDDEDIAERDAAASLAATSAFDGAVSDVSKAKAKAASIVTNNSAAITLPTHVVHDLLLGPAPDPVGLRLLSAMGWRHGQGVGPRVKRHNHRDIDPHADSYLFAPRDIEAVFLTGRNGLFGLGYDQFENANVFRKSSPSFTDRHEHDFSNIANNNNNADNLLIKGAAFGTGIFDNDDDVVGATGLVEDDGDVYSNKRAFNFSIVDDDDDEEADDDAFTLLNKHSRKQRTNYGRKHELSGSQKINNGGQQRHQQQSNTFTENSASVGFDGKPALAGFHIASIRVSLANIWFDAPKPPPGFIPKKRREVEAKQKQQQIQLQQQQKNLTADQRRDILGEEALKGPARSVFSFMSQKEQDRLQFFLDKVTTGKNPENAEGMSKKNQQLEDKELIGSDIVVEKETALAALKGFLPFVNDEAKQMRYKRFLEVKAGLMVTDLKHPPHFSARDIAHELREFSKSAHMFKPLSAAMSSRFTSSGAAETVQGPNLKPKERIYGSETRRLIEFRPAKLLCKRFNIANPFPDPKSGSTKTVMQPKGFSQEELQKELLNPEKMGELMGLVPGGNQKVGEADDNDDKQKEYEVTAAAAVPVVLEAERPPIDIFKAIFAESSDDDSSSEEEDVATWKKAETDMLIQQSSNAEKVSIPQSPSVSVPVTQNPEPVIPRSVNDMPLLGLATTFRPVFSKKADRFNKNQLGGVLASSSSQLSSMHVVNNNSAEKEASQELNISTVLVESTANRASSVIHVVDSDRESARPLGTAAAASATPTKVANWAASIITKKPPSLQAQAPSDAQKDVFSVLKRRDNDNDSDDSDDSENDDSSDGDDGSGDDNDGSRDRKRKRQHLSEYAGSKEEKKPKKKKKEDEKNKKKKSKKSKSEKKKDKKSGSNKKKGRRHDYRGTGIIDDDAGFLLDESEAGIGGVSTASGAGGPIRTPVSGFALREQEERARMEKTDKNFGSGERDLSEFVSYLLDGSGVEKVVDLHRLRRELEQEHSAAAIAATNDDDDDANNVPGNHNNNTNGDDDGNSSDGVAKFANASALSNATSTAAIAAAINNINMNNNNIDNINDGAHVDLSRSVSPTLASDRNQNNRHTSKDRSLNQSQSRLQSRSQSQIQMKPAFSYGNQNSNKNSSDKGNDNENDSNALDIVDAESDTQNSHFDATHFTGSSTPLPHSTSSQQSKPLNISTHSIVANTNEYDKYNNRANNNSNYTDKKISNSDNIITSRETNANTRLKLLEKQKSTPLLRPNFDKDWNETARNNILSSVIHTVNHQASVSYQNLPRSGGQSNQDHKQLQELIQQRHSKQKQSQELPRKLELFQERRKLQELNNNSNLDQLLTKSSAKINEPEILSANRNSNSAIPSVNSARNSLRNFPEYLQSRQQQQQQQQQENQLTRESSGKGRLETESRFSLSSVQLPNIENTVNNTVTQSKRNLTTKDTTNIDDNKHWQNNDLREFETYSSERINTPYREILHSKQTEDEIDVDASLMKIYKDYGRPAAASAAAKETRTELPETRIHEWISENFSKNEEVSKGDFLEHVSDRLNAIGFPTLHSLMLLTSVSSQEKINLAKLLNRLLDELSRRSEDSQRLSDHILEIVESRRRLEERLKEYENERNLGETKDWRIIQNQQMAVLRSEMVALRHDLEDSRAVNALLKKKLAEQEIEKISTQDELDAIKRKLEQSRKHSEQAFTQIAETINRYHVDPSKSGADRLTLEVIGVYEEKLSKMQEEMDQLRKVQFLKSISPKTQDNERIDSTTKFAHAIDLDREIEALENSGISSQYFIRQKQDGEKYAMPSDSTVYQKQRMMEDQIKDLGDQLDKSQKDLSASKQQAELLKLQLLESKRPGWVEQARNDISSGLTTRELIRRDKKSWKMKLYQIDAMNLDECREILKKVCIHLAISDVPSLLPGLVAIDTTLRLLPQLQTFVSELDKLIQTQNSNFIELHPNENGVRTKTSEKKLTGRAAKLDEIVEIVSMWSRVSQESRSFQEFKREIHRHLGVREGPGSLAGCIEIINRLKERRNMNVDIADRVRTPKNEQTEYFLMAIHEMLGIKQEFGSLNTVQEVVAGLNKSADRLSQLESFIDSLQKILQVDNSNLNAFLDAIGKLKLAKEDLLQQNFGGSNNASFVTSVHRVLGVNEKSGSLSDCLEVLRLMASKNFKLGDNIYLDLVQHFMEIFEISSVDKVLASMNELY</sequence>
<feature type="compositionally biased region" description="Low complexity" evidence="2">
    <location>
        <begin position="1203"/>
        <end position="1219"/>
    </location>
</feature>
<dbReference type="Pfam" id="PF01585">
    <property type="entry name" value="G-patch"/>
    <property type="match status" value="1"/>
</dbReference>
<feature type="region of interest" description="Disordered" evidence="2">
    <location>
        <begin position="1182"/>
        <end position="1247"/>
    </location>
</feature>
<feature type="non-terminal residue" evidence="4">
    <location>
        <position position="2297"/>
    </location>
</feature>
<evidence type="ECO:0000256" key="1">
    <source>
        <dbReference type="SAM" id="Coils"/>
    </source>
</evidence>
<feature type="coiled-coil region" evidence="1">
    <location>
        <begin position="1673"/>
        <end position="1724"/>
    </location>
</feature>
<gene>
    <name evidence="4" type="ORF">HK100_006743</name>
</gene>
<feature type="compositionally biased region" description="Basic and acidic residues" evidence="2">
    <location>
        <begin position="1501"/>
        <end position="1511"/>
    </location>
</feature>
<accession>A0AAD5XG25</accession>